<evidence type="ECO:0000259" key="1">
    <source>
        <dbReference type="PROSITE" id="PS51186"/>
    </source>
</evidence>
<dbReference type="PANTHER" id="PTHR43792:SF1">
    <property type="entry name" value="N-ACETYLTRANSFERASE DOMAIN-CONTAINING PROTEIN"/>
    <property type="match status" value="1"/>
</dbReference>
<dbReference type="GO" id="GO:0016747">
    <property type="term" value="F:acyltransferase activity, transferring groups other than amino-acyl groups"/>
    <property type="evidence" value="ECO:0007669"/>
    <property type="project" value="InterPro"/>
</dbReference>
<dbReference type="PROSITE" id="PS51186">
    <property type="entry name" value="GNAT"/>
    <property type="match status" value="1"/>
</dbReference>
<reference evidence="2" key="1">
    <citation type="submission" date="2023-02" db="EMBL/GenBank/DDBJ databases">
        <title>Kitasatospora phosalacinea NBRC 14627.</title>
        <authorList>
            <person name="Ichikawa N."/>
            <person name="Sato H."/>
            <person name="Tonouchi N."/>
        </authorList>
    </citation>
    <scope>NUCLEOTIDE SEQUENCE</scope>
    <source>
        <strain evidence="2">NBRC 14627</strain>
    </source>
</reference>
<proteinExistence type="predicted"/>
<dbReference type="InterPro" id="IPR051531">
    <property type="entry name" value="N-acetyltransferase"/>
</dbReference>
<name>A0A9W6Q968_9ACTN</name>
<sequence length="180" mass="19531">MIDSSTEPLPWPPAPIRTARLLLREPEARDRAAIVELFTSPEVGTYIGGARPREEFEQQLPEVPRGRPGLLVVELDGAMIGVVTLDPHDSDRVAHLHPGGGARELGYLFLPHAWGHGYATEACAAALEWLAAARPGTPVALTTRTANAASLRVAERLGFTEVARFEQYGARQWLGVRLPG</sequence>
<dbReference type="SUPFAM" id="SSF55729">
    <property type="entry name" value="Acyl-CoA N-acyltransferases (Nat)"/>
    <property type="match status" value="1"/>
</dbReference>
<evidence type="ECO:0000313" key="2">
    <source>
        <dbReference type="EMBL" id="GLW70854.1"/>
    </source>
</evidence>
<dbReference type="AlphaFoldDB" id="A0A9W6Q968"/>
<gene>
    <name evidence="2" type="ORF">Kpho02_31530</name>
</gene>
<dbReference type="RefSeq" id="WP_285736666.1">
    <property type="nucleotide sequence ID" value="NZ_BSSA01000009.1"/>
</dbReference>
<dbReference type="EMBL" id="BSSA01000009">
    <property type="protein sequence ID" value="GLW70854.1"/>
    <property type="molecule type" value="Genomic_DNA"/>
</dbReference>
<dbReference type="Gene3D" id="3.40.630.30">
    <property type="match status" value="1"/>
</dbReference>
<evidence type="ECO:0000313" key="3">
    <source>
        <dbReference type="Proteomes" id="UP001165041"/>
    </source>
</evidence>
<dbReference type="InterPro" id="IPR000182">
    <property type="entry name" value="GNAT_dom"/>
</dbReference>
<dbReference type="InterPro" id="IPR016181">
    <property type="entry name" value="Acyl_CoA_acyltransferase"/>
</dbReference>
<comment type="caution">
    <text evidence="2">The sequence shown here is derived from an EMBL/GenBank/DDBJ whole genome shotgun (WGS) entry which is preliminary data.</text>
</comment>
<dbReference type="Pfam" id="PF13302">
    <property type="entry name" value="Acetyltransf_3"/>
    <property type="match status" value="1"/>
</dbReference>
<protein>
    <submittedName>
        <fullName evidence="2">N-acetyltransferase</fullName>
    </submittedName>
</protein>
<accession>A0A9W6Q968</accession>
<organism evidence="2 3">
    <name type="scientific">Kitasatospora phosalacinea</name>
    <dbReference type="NCBI Taxonomy" id="2065"/>
    <lineage>
        <taxon>Bacteria</taxon>
        <taxon>Bacillati</taxon>
        <taxon>Actinomycetota</taxon>
        <taxon>Actinomycetes</taxon>
        <taxon>Kitasatosporales</taxon>
        <taxon>Streptomycetaceae</taxon>
        <taxon>Kitasatospora</taxon>
    </lineage>
</organism>
<feature type="domain" description="N-acetyltransferase" evidence="1">
    <location>
        <begin position="21"/>
        <end position="179"/>
    </location>
</feature>
<dbReference type="Proteomes" id="UP001165041">
    <property type="component" value="Unassembled WGS sequence"/>
</dbReference>
<dbReference type="PANTHER" id="PTHR43792">
    <property type="entry name" value="GNAT FAMILY, PUTATIVE (AFU_ORTHOLOGUE AFUA_3G00765)-RELATED-RELATED"/>
    <property type="match status" value="1"/>
</dbReference>